<dbReference type="AlphaFoldDB" id="A0A1G5AE77"/>
<keyword evidence="3" id="KW-1185">Reference proteome</keyword>
<feature type="transmembrane region" description="Helical" evidence="1">
    <location>
        <begin position="107"/>
        <end position="124"/>
    </location>
</feature>
<feature type="transmembrane region" description="Helical" evidence="1">
    <location>
        <begin position="79"/>
        <end position="100"/>
    </location>
</feature>
<accession>A0A1G5AE77</accession>
<feature type="transmembrane region" description="Helical" evidence="1">
    <location>
        <begin position="191"/>
        <end position="210"/>
    </location>
</feature>
<evidence type="ECO:0008006" key="4">
    <source>
        <dbReference type="Google" id="ProtNLM"/>
    </source>
</evidence>
<reference evidence="3" key="1">
    <citation type="submission" date="2016-10" db="EMBL/GenBank/DDBJ databases">
        <authorList>
            <person name="Varghese N."/>
            <person name="Submissions S."/>
        </authorList>
    </citation>
    <scope>NUCLEOTIDE SEQUENCE [LARGE SCALE GENOMIC DNA]</scope>
    <source>
        <strain evidence="3">XBD2006</strain>
    </source>
</reference>
<protein>
    <recommendedName>
        <fullName evidence="4">Zinc ribbon domain-containing protein</fullName>
    </recommendedName>
</protein>
<dbReference type="Proteomes" id="UP000183047">
    <property type="component" value="Unassembled WGS sequence"/>
</dbReference>
<dbReference type="EMBL" id="FMUR01000003">
    <property type="protein sequence ID" value="SCX76177.1"/>
    <property type="molecule type" value="Genomic_DNA"/>
</dbReference>
<feature type="transmembrane region" description="Helical" evidence="1">
    <location>
        <begin position="136"/>
        <end position="155"/>
    </location>
</feature>
<evidence type="ECO:0000313" key="2">
    <source>
        <dbReference type="EMBL" id="SCX76177.1"/>
    </source>
</evidence>
<dbReference type="InterPro" id="IPR046283">
    <property type="entry name" value="DUF6320"/>
</dbReference>
<dbReference type="RefSeq" id="WP_034468237.1">
    <property type="nucleotide sequence ID" value="NZ_FMUR01000003.1"/>
</dbReference>
<keyword evidence="1" id="KW-0472">Membrane</keyword>
<evidence type="ECO:0000256" key="1">
    <source>
        <dbReference type="SAM" id="Phobius"/>
    </source>
</evidence>
<gene>
    <name evidence="2" type="ORF">SAMN02910451_00169</name>
</gene>
<keyword evidence="1" id="KW-0812">Transmembrane</keyword>
<dbReference type="Pfam" id="PF19845">
    <property type="entry name" value="DUF6320"/>
    <property type="match status" value="1"/>
</dbReference>
<evidence type="ECO:0000313" key="3">
    <source>
        <dbReference type="Proteomes" id="UP000183047"/>
    </source>
</evidence>
<proteinExistence type="predicted"/>
<feature type="transmembrane region" description="Helical" evidence="1">
    <location>
        <begin position="162"/>
        <end position="185"/>
    </location>
</feature>
<keyword evidence="1" id="KW-1133">Transmembrane helix</keyword>
<organism evidence="2 3">
    <name type="scientific">Butyrivibrio hungatei</name>
    <dbReference type="NCBI Taxonomy" id="185008"/>
    <lineage>
        <taxon>Bacteria</taxon>
        <taxon>Bacillati</taxon>
        <taxon>Bacillota</taxon>
        <taxon>Clostridia</taxon>
        <taxon>Lachnospirales</taxon>
        <taxon>Lachnospiraceae</taxon>
        <taxon>Butyrivibrio</taxon>
    </lineage>
</organism>
<sequence length="223" mass="25345">MQYCPKCKIKIRGKKTCCPMCQGPLKEVEGGEDVTASFPTLKKKKMSHITIMKMTTFICAVLEIILISLNIMMGEAVSFLGPIFLGILGAWIAVLATVYFRNNILKLITWEAIVAIIADIYIDYNTGFYGWSIDWVVPITLMALGVLTFVIAICIKLRFDEYIFYLLFDLIMTVLQIICVTKGITKNFWPTGISIMLYMILLAGVLIFRFRDLKKASEKMFNM</sequence>
<dbReference type="OrthoDB" id="2164897at2"/>
<name>A0A1G5AE77_9FIRM</name>
<feature type="transmembrane region" description="Helical" evidence="1">
    <location>
        <begin position="51"/>
        <end position="73"/>
    </location>
</feature>